<accession>A0A841IQE8</accession>
<keyword evidence="3" id="KW-1185">Reference proteome</keyword>
<comment type="caution">
    <text evidence="2">The sequence shown here is derived from an EMBL/GenBank/DDBJ whole genome shotgun (WGS) entry which is preliminary data.</text>
</comment>
<protein>
    <submittedName>
        <fullName evidence="2">Uncharacterized protein</fullName>
    </submittedName>
</protein>
<feature type="transmembrane region" description="Helical" evidence="1">
    <location>
        <begin position="79"/>
        <end position="99"/>
    </location>
</feature>
<keyword evidence="1" id="KW-0812">Transmembrane</keyword>
<proteinExistence type="predicted"/>
<keyword evidence="1" id="KW-0472">Membrane</keyword>
<dbReference type="RefSeq" id="WP_184292505.1">
    <property type="nucleotide sequence ID" value="NZ_JACHJO010000008.1"/>
</dbReference>
<dbReference type="EMBL" id="JACHJO010000008">
    <property type="protein sequence ID" value="MBB6121069.1"/>
    <property type="molecule type" value="Genomic_DNA"/>
</dbReference>
<dbReference type="AlphaFoldDB" id="A0A841IQE8"/>
<gene>
    <name evidence="2" type="ORF">FHS13_003030</name>
</gene>
<sequence length="142" mass="15504">MVPVMLGFVFPGVRKFFSEVEEARVQGREGHDTDLEEARSLCLLEGAFALSYVIIINLPGMALYYVLFEVFGMAGGGVYSDLLVLVGLALLATVAVELLDAAKISLPSFAFGGSYVPRLIGPTSYLLIFVFSFLVMCWIFFA</sequence>
<feature type="transmembrane region" description="Helical" evidence="1">
    <location>
        <begin position="119"/>
        <end position="141"/>
    </location>
</feature>
<evidence type="ECO:0000313" key="2">
    <source>
        <dbReference type="EMBL" id="MBB6121069.1"/>
    </source>
</evidence>
<reference evidence="2 3" key="1">
    <citation type="submission" date="2020-08" db="EMBL/GenBank/DDBJ databases">
        <title>Genomic Encyclopedia of Type Strains, Phase III (KMG-III): the genomes of soil and plant-associated and newly described type strains.</title>
        <authorList>
            <person name="Whitman W."/>
        </authorList>
    </citation>
    <scope>NUCLEOTIDE SEQUENCE [LARGE SCALE GENOMIC DNA]</scope>
    <source>
        <strain evidence="2 3">CECT 8712</strain>
    </source>
</reference>
<organism evidence="2 3">
    <name type="scientific">Nocardiopsis algeriensis</name>
    <dbReference type="NCBI Taxonomy" id="1478215"/>
    <lineage>
        <taxon>Bacteria</taxon>
        <taxon>Bacillati</taxon>
        <taxon>Actinomycetota</taxon>
        <taxon>Actinomycetes</taxon>
        <taxon>Streptosporangiales</taxon>
        <taxon>Nocardiopsidaceae</taxon>
        <taxon>Nocardiopsis</taxon>
    </lineage>
</organism>
<dbReference type="Proteomes" id="UP000536604">
    <property type="component" value="Unassembled WGS sequence"/>
</dbReference>
<keyword evidence="1" id="KW-1133">Transmembrane helix</keyword>
<name>A0A841IQE8_9ACTN</name>
<evidence type="ECO:0000313" key="3">
    <source>
        <dbReference type="Proteomes" id="UP000536604"/>
    </source>
</evidence>
<feature type="transmembrane region" description="Helical" evidence="1">
    <location>
        <begin position="47"/>
        <end position="67"/>
    </location>
</feature>
<evidence type="ECO:0000256" key="1">
    <source>
        <dbReference type="SAM" id="Phobius"/>
    </source>
</evidence>